<dbReference type="InterPro" id="IPR003343">
    <property type="entry name" value="Big_2"/>
</dbReference>
<dbReference type="EMBL" id="CP069127">
    <property type="protein sequence ID" value="QRG67512.1"/>
    <property type="molecule type" value="Genomic_DNA"/>
</dbReference>
<evidence type="ECO:0000313" key="3">
    <source>
        <dbReference type="EMBL" id="QRG67512.1"/>
    </source>
</evidence>
<sequence length="1184" mass="127598">MKKIGNRLLTFMLVIAMLMPLFQQGALVARAEEEPLDQSMAITNLSGEPVDSGSSNQDIGQSFTAGRSGSLTKVAFYLKKGSTGLSDITVNLYQADGAGLATSNRLGQAVVSGDLVADDWDWVVFTFPTPIPVSKGQRYAAVMEAGSPVWVGVVKGSIYKDGVCLVGNSAKQDTTLPFWTYVAPEARMDQSVGSNYYQTFNAVSSSNKAGQSFIPSQSGYLTKISLFMVAYRGGETDDMTVTLRTVNQDGTPSEEILAQTALKGPVTSSDWREITFPSPPLVEAGKPYAIVLTSSTDPYYTYAIAQSISEAYENGRVFYGSGSSWHTEVGANGDLVFRTYVEPLSDTHLPSAILSMTPNYSEQATLNIVATDSGTASSGIKQVSYRINGGDIQSQAGDKATISITEDGYFLVEYWPEDNSGKIGQSYFANVHVDNKAPIATLTLIEGGVTVKGKVPLKGTVSDSHLLNWVLSFSEAGKEQWTALANGTNAVAEDLLTVWNTDRVSEGDYDVRLLATDRTGKSTASTILVHVKREATAIPGIDFVDLAWPTVEGAVNYDVTRGDDIIVYSGPATSYKHEGLSLNTEYTYNIYANFPGNISILWTTLSAKTRAGVPVTRVTLNKPTLALKAGGATGTLHATIQPENATNKTVSWSSSDPRVASVDNGVVTPLKQGTATITARTQDGGYEASAEVTVSAPPVTPPVTPPSLSPEELIRLANREAARVIADATDENTVEQQVSASIKRLSDLFAASKLKQQTELDLITDTADTVFAAMMDKWSQDIGDEDLVLEQTDSLLTEAFLPVLDDIATSEHADVDKTVAALANVLDTVIAKLGKHDVSDKWADKLGETMNALLDKVGMSESDDRHIEDLADRIERFASAIEKIETSLDDKASRFELEKTFRIELSGDLGSRTDKRVKRTDVEQEPFATLSREVVKASEKNRINLAVSSEGDGGVRLSHALFEKHGSDAFTIYLFERDNLKTPSSLAHASDQYQFGLKSGGEEISQFDKGSVRITLPYDTKSKYLSAYRYDEAKKSWKLLTTSNGKSVDVKKKGKQASFDIEQTGIFLVADTGVQSISVTPKRASLLPGEKLQLTVTGKLYDRSQQDLTSEESGTVYASNSGSITVDQNGLIQIEEDANTGKRASITVKNGNKSAKVSITVATVKSIAVTAKKKIGETGRHFAA</sequence>
<keyword evidence="4" id="KW-1185">Reference proteome</keyword>
<feature type="domain" description="BIG2" evidence="2">
    <location>
        <begin position="614"/>
        <end position="691"/>
    </location>
</feature>
<dbReference type="SMART" id="SM00635">
    <property type="entry name" value="BID_2"/>
    <property type="match status" value="2"/>
</dbReference>
<keyword evidence="1" id="KW-0732">Signal</keyword>
<dbReference type="Pfam" id="PF02368">
    <property type="entry name" value="Big_2"/>
    <property type="match status" value="1"/>
</dbReference>
<evidence type="ECO:0000313" key="4">
    <source>
        <dbReference type="Proteomes" id="UP000596248"/>
    </source>
</evidence>
<dbReference type="RefSeq" id="WP_203354565.1">
    <property type="nucleotide sequence ID" value="NZ_CP069127.1"/>
</dbReference>
<dbReference type="SUPFAM" id="SSF49373">
    <property type="entry name" value="Invasin/intimin cell-adhesion fragments"/>
    <property type="match status" value="1"/>
</dbReference>
<organism evidence="3 4">
    <name type="scientific">Brevibacillus choshinensis</name>
    <dbReference type="NCBI Taxonomy" id="54911"/>
    <lineage>
        <taxon>Bacteria</taxon>
        <taxon>Bacillati</taxon>
        <taxon>Bacillota</taxon>
        <taxon>Bacilli</taxon>
        <taxon>Bacillales</taxon>
        <taxon>Paenibacillaceae</taxon>
        <taxon>Brevibacillus</taxon>
    </lineage>
</organism>
<gene>
    <name evidence="3" type="ORF">JNE38_29485</name>
</gene>
<evidence type="ECO:0000256" key="1">
    <source>
        <dbReference type="SAM" id="SignalP"/>
    </source>
</evidence>
<feature type="signal peptide" evidence="1">
    <location>
        <begin position="1"/>
        <end position="25"/>
    </location>
</feature>
<reference evidence="3 4" key="1">
    <citation type="submission" date="2021-01" db="EMBL/GenBank/DDBJ databases">
        <title>Identification of strong promoters based on the transcriptome of Brevibacillus choshinensis.</title>
        <authorList>
            <person name="Yao D."/>
            <person name="Zhang K."/>
            <person name="Wu J."/>
        </authorList>
    </citation>
    <scope>NUCLEOTIDE SEQUENCE [LARGE SCALE GENOMIC DNA]</scope>
    <source>
        <strain evidence="3 4">HPD31-SP3</strain>
    </source>
</reference>
<dbReference type="Proteomes" id="UP000596248">
    <property type="component" value="Chromosome"/>
</dbReference>
<name>A0ABX7FPC4_BRECH</name>
<protein>
    <submittedName>
        <fullName evidence="3">Ig-like domain-containing protein</fullName>
    </submittedName>
</protein>
<dbReference type="Gene3D" id="2.60.40.1080">
    <property type="match status" value="2"/>
</dbReference>
<dbReference type="Pfam" id="PF13313">
    <property type="entry name" value="DUF4082"/>
    <property type="match status" value="1"/>
</dbReference>
<proteinExistence type="predicted"/>
<accession>A0ABX7FPC4</accession>
<dbReference type="InterPro" id="IPR025141">
    <property type="entry name" value="DUF4082"/>
</dbReference>
<dbReference type="InterPro" id="IPR008964">
    <property type="entry name" value="Invasin/intimin_cell_adhesion"/>
</dbReference>
<evidence type="ECO:0000259" key="2">
    <source>
        <dbReference type="SMART" id="SM00635"/>
    </source>
</evidence>
<feature type="chain" id="PRO_5045973107" evidence="1">
    <location>
        <begin position="26"/>
        <end position="1184"/>
    </location>
</feature>
<feature type="domain" description="BIG2" evidence="2">
    <location>
        <begin position="1073"/>
        <end position="1160"/>
    </location>
</feature>